<dbReference type="EMBL" id="JANUCT010000006">
    <property type="protein sequence ID" value="MCS3903080.1"/>
    <property type="molecule type" value="Genomic_DNA"/>
</dbReference>
<gene>
    <name evidence="6" type="ORF">J2T55_001097</name>
</gene>
<dbReference type="InterPro" id="IPR007346">
    <property type="entry name" value="Endonuclease-I"/>
</dbReference>
<keyword evidence="7" id="KW-1185">Reference proteome</keyword>
<evidence type="ECO:0000313" key="7">
    <source>
        <dbReference type="Proteomes" id="UP001204445"/>
    </source>
</evidence>
<feature type="signal peptide" evidence="5">
    <location>
        <begin position="1"/>
        <end position="18"/>
    </location>
</feature>
<evidence type="ECO:0000313" key="6">
    <source>
        <dbReference type="EMBL" id="MCS3903080.1"/>
    </source>
</evidence>
<dbReference type="InterPro" id="IPR044925">
    <property type="entry name" value="His-Me_finger_sf"/>
</dbReference>
<dbReference type="PANTHER" id="PTHR33607">
    <property type="entry name" value="ENDONUCLEASE-1"/>
    <property type="match status" value="1"/>
</dbReference>
<evidence type="ECO:0000256" key="5">
    <source>
        <dbReference type="SAM" id="SignalP"/>
    </source>
</evidence>
<dbReference type="GO" id="GO:0004530">
    <property type="term" value="F:deoxyribonuclease I activity"/>
    <property type="evidence" value="ECO:0007669"/>
    <property type="project" value="UniProtKB-EC"/>
</dbReference>
<name>A0AAE3HJU7_9GAMM</name>
<evidence type="ECO:0000256" key="3">
    <source>
        <dbReference type="ARBA" id="ARBA00022801"/>
    </source>
</evidence>
<dbReference type="Proteomes" id="UP001204445">
    <property type="component" value="Unassembled WGS sequence"/>
</dbReference>
<evidence type="ECO:0000256" key="2">
    <source>
        <dbReference type="ARBA" id="ARBA00022722"/>
    </source>
</evidence>
<dbReference type="AlphaFoldDB" id="A0AAE3HJU7"/>
<sequence>MSRLLLLLFPLLIAPVIAQDELTDFDTARGHFWETLYPGGGWTLYCGLRFEAEGNGDGVMATIDHIYSMPRVYRALGCSSRLRCNQERGNEYRRIEADLHNMYPATGAVVIQRADSYFAGIESAESRFQECDFRRRGRRVEPRDIAKGNIARTLLYMQREYGLPLAEDMELLKSWNRVDPPSEQEMNRNDRIERLQGNRNPFIDQPQLADDL</sequence>
<keyword evidence="2" id="KW-0540">Nuclease</keyword>
<comment type="similarity">
    <text evidence="1">Belongs to the EndA/NucM nuclease family.</text>
</comment>
<dbReference type="RefSeq" id="WP_259054691.1">
    <property type="nucleotide sequence ID" value="NZ_JANUCT010000006.1"/>
</dbReference>
<accession>A0AAE3HJU7</accession>
<comment type="caution">
    <text evidence="6">The sequence shown here is derived from an EMBL/GenBank/DDBJ whole genome shotgun (WGS) entry which is preliminary data.</text>
</comment>
<dbReference type="Pfam" id="PF04231">
    <property type="entry name" value="Endonuclease_1"/>
    <property type="match status" value="1"/>
</dbReference>
<dbReference type="PANTHER" id="PTHR33607:SF2">
    <property type="entry name" value="ENDONUCLEASE-1"/>
    <property type="match status" value="1"/>
</dbReference>
<proteinExistence type="inferred from homology"/>
<keyword evidence="5" id="KW-0732">Signal</keyword>
<feature type="chain" id="PRO_5042010353" evidence="5">
    <location>
        <begin position="19"/>
        <end position="212"/>
    </location>
</feature>
<reference evidence="6" key="1">
    <citation type="submission" date="2022-08" db="EMBL/GenBank/DDBJ databases">
        <title>Genomic Encyclopedia of Type Strains, Phase III (KMG-III): the genomes of soil and plant-associated and newly described type strains.</title>
        <authorList>
            <person name="Whitman W."/>
        </authorList>
    </citation>
    <scope>NUCLEOTIDE SEQUENCE</scope>
    <source>
        <strain evidence="6">HMT 1</strain>
    </source>
</reference>
<feature type="region of interest" description="Disordered" evidence="4">
    <location>
        <begin position="193"/>
        <end position="212"/>
    </location>
</feature>
<evidence type="ECO:0000256" key="4">
    <source>
        <dbReference type="SAM" id="MobiDB-lite"/>
    </source>
</evidence>
<protein>
    <submittedName>
        <fullName evidence="6">Deoxyribonuclease-1</fullName>
        <ecNumber evidence="6">3.1.21.1</ecNumber>
    </submittedName>
</protein>
<keyword evidence="3 6" id="KW-0378">Hydrolase</keyword>
<dbReference type="EC" id="3.1.21.1" evidence="6"/>
<evidence type="ECO:0000256" key="1">
    <source>
        <dbReference type="ARBA" id="ARBA00006429"/>
    </source>
</evidence>
<dbReference type="SUPFAM" id="SSF54060">
    <property type="entry name" value="His-Me finger endonucleases"/>
    <property type="match status" value="1"/>
</dbReference>
<organism evidence="6 7">
    <name type="scientific">Methylohalomonas lacus</name>
    <dbReference type="NCBI Taxonomy" id="398773"/>
    <lineage>
        <taxon>Bacteria</taxon>
        <taxon>Pseudomonadati</taxon>
        <taxon>Pseudomonadota</taxon>
        <taxon>Gammaproteobacteria</taxon>
        <taxon>Methylohalomonadales</taxon>
        <taxon>Methylohalomonadaceae</taxon>
        <taxon>Methylohalomonas</taxon>
    </lineage>
</organism>